<evidence type="ECO:0000256" key="1">
    <source>
        <dbReference type="SAM" id="Coils"/>
    </source>
</evidence>
<protein>
    <submittedName>
        <fullName evidence="2">Uncharacterized protein</fullName>
    </submittedName>
</protein>
<gene>
    <name evidence="2" type="ORF">ACFSUE_19920</name>
</gene>
<organism evidence="2 3">
    <name type="scientific">Sporolactobacillus shoreicorticis</name>
    <dbReference type="NCBI Taxonomy" id="1923877"/>
    <lineage>
        <taxon>Bacteria</taxon>
        <taxon>Bacillati</taxon>
        <taxon>Bacillota</taxon>
        <taxon>Bacilli</taxon>
        <taxon>Bacillales</taxon>
        <taxon>Sporolactobacillaceae</taxon>
        <taxon>Sporolactobacillus</taxon>
    </lineage>
</organism>
<keyword evidence="3" id="KW-1185">Reference proteome</keyword>
<accession>A0ABW5S7V5</accession>
<keyword evidence="1" id="KW-0175">Coiled coil</keyword>
<name>A0ABW5S7V5_9BACL</name>
<dbReference type="RefSeq" id="WP_253061561.1">
    <property type="nucleotide sequence ID" value="NZ_JAMXWM010000009.1"/>
</dbReference>
<evidence type="ECO:0000313" key="3">
    <source>
        <dbReference type="Proteomes" id="UP001597399"/>
    </source>
</evidence>
<reference evidence="3" key="1">
    <citation type="journal article" date="2019" name="Int. J. Syst. Evol. Microbiol.">
        <title>The Global Catalogue of Microorganisms (GCM) 10K type strain sequencing project: providing services to taxonomists for standard genome sequencing and annotation.</title>
        <authorList>
            <consortium name="The Broad Institute Genomics Platform"/>
            <consortium name="The Broad Institute Genome Sequencing Center for Infectious Disease"/>
            <person name="Wu L."/>
            <person name="Ma J."/>
        </authorList>
    </citation>
    <scope>NUCLEOTIDE SEQUENCE [LARGE SCALE GENOMIC DNA]</scope>
    <source>
        <strain evidence="3">TISTR 2466</strain>
    </source>
</reference>
<dbReference type="EMBL" id="JBHUMQ010000056">
    <property type="protein sequence ID" value="MFD2695876.1"/>
    <property type="molecule type" value="Genomic_DNA"/>
</dbReference>
<comment type="caution">
    <text evidence="2">The sequence shown here is derived from an EMBL/GenBank/DDBJ whole genome shotgun (WGS) entry which is preliminary data.</text>
</comment>
<evidence type="ECO:0000313" key="2">
    <source>
        <dbReference type="EMBL" id="MFD2695876.1"/>
    </source>
</evidence>
<proteinExistence type="predicted"/>
<sequence length="374" mass="44769">MAQKTWAYIKINNEWKHITIYEALHRRKETRSKIFDRFFETKHEKEYLELTPVRTSSDGKVDHFRYKNKEHPKIDQNRNNMTYTHAAYEMALVSGKCRKLLLFEKFPNMPTKKVTVYVQSAEPEVYYVAPTSGESYRIDVLLNLDHTFPYSYFYKWNGKLAIEIWVNHKITDDKRNNFNDSNLPIFQARIKENMMLNENKIATAFQTSEIYGIQLFTQEIENLVHRINKENGFILGAFFDQEVRPNFENEGRYNIMSDYENELFNYKKRLQKQREQIDSINQVIQKRINGYNNQTNKLHEVTNEIANNQNQLQNIKAEINHKLAVLNSQQLNPDDYTKLQLEINKKNKELLNLNHKMEKMKNRNLLERILNKDL</sequence>
<feature type="coiled-coil region" evidence="1">
    <location>
        <begin position="256"/>
        <end position="363"/>
    </location>
</feature>
<dbReference type="Proteomes" id="UP001597399">
    <property type="component" value="Unassembled WGS sequence"/>
</dbReference>